<accession>A0A6N9UDJ1</accession>
<dbReference type="Proteomes" id="UP000471293">
    <property type="component" value="Unassembled WGS sequence"/>
</dbReference>
<dbReference type="GO" id="GO:0016779">
    <property type="term" value="F:nucleotidyltransferase activity"/>
    <property type="evidence" value="ECO:0007669"/>
    <property type="project" value="InterPro"/>
</dbReference>
<evidence type="ECO:0000259" key="1">
    <source>
        <dbReference type="Pfam" id="PF01909"/>
    </source>
</evidence>
<gene>
    <name evidence="2" type="ORF">G3I29_33095</name>
</gene>
<dbReference type="InterPro" id="IPR043519">
    <property type="entry name" value="NT_sf"/>
</dbReference>
<dbReference type="AlphaFoldDB" id="A0A6N9UDJ1"/>
<name>A0A6N9UDJ1_STRHA</name>
<proteinExistence type="predicted"/>
<dbReference type="Gene3D" id="3.30.460.10">
    <property type="entry name" value="Beta Polymerase, domain 2"/>
    <property type="match status" value="1"/>
</dbReference>
<reference evidence="2 3" key="1">
    <citation type="submission" date="2020-01" db="EMBL/GenBank/DDBJ databases">
        <title>Insect and environment-associated Actinomycetes.</title>
        <authorList>
            <person name="Currrie C."/>
            <person name="Chevrette M."/>
            <person name="Carlson C."/>
            <person name="Stubbendieck R."/>
            <person name="Wendt-Pienkowski E."/>
        </authorList>
    </citation>
    <scope>NUCLEOTIDE SEQUENCE [LARGE SCALE GENOMIC DNA]</scope>
    <source>
        <strain evidence="2 3">SID11342</strain>
    </source>
</reference>
<organism evidence="2 3">
    <name type="scientific">Streptomyces halstedii</name>
    <dbReference type="NCBI Taxonomy" id="1944"/>
    <lineage>
        <taxon>Bacteria</taxon>
        <taxon>Bacillati</taxon>
        <taxon>Actinomycetota</taxon>
        <taxon>Actinomycetes</taxon>
        <taxon>Kitasatosporales</taxon>
        <taxon>Streptomycetaceae</taxon>
        <taxon>Streptomyces</taxon>
    </lineage>
</organism>
<feature type="domain" description="Polymerase nucleotidyl transferase" evidence="1">
    <location>
        <begin position="22"/>
        <end position="53"/>
    </location>
</feature>
<comment type="caution">
    <text evidence="2">The sequence shown here is derived from an EMBL/GenBank/DDBJ whole genome shotgun (WGS) entry which is preliminary data.</text>
</comment>
<evidence type="ECO:0000313" key="2">
    <source>
        <dbReference type="EMBL" id="NEA20206.1"/>
    </source>
</evidence>
<sequence length="57" mass="6053">MTTTPDLNGLPYGAHLAALDVVEGISLCGSHRQGTADTLSDLDLWIVVRDDTPLSET</sequence>
<dbReference type="EMBL" id="JAAGLQ010000686">
    <property type="protein sequence ID" value="NEA20206.1"/>
    <property type="molecule type" value="Genomic_DNA"/>
</dbReference>
<dbReference type="RefSeq" id="WP_164349926.1">
    <property type="nucleotide sequence ID" value="NZ_JAAGLQ010000686.1"/>
</dbReference>
<protein>
    <recommendedName>
        <fullName evidence="1">Polymerase nucleotidyl transferase domain-containing protein</fullName>
    </recommendedName>
</protein>
<evidence type="ECO:0000313" key="3">
    <source>
        <dbReference type="Proteomes" id="UP000471293"/>
    </source>
</evidence>
<dbReference type="SUPFAM" id="SSF81301">
    <property type="entry name" value="Nucleotidyltransferase"/>
    <property type="match status" value="1"/>
</dbReference>
<dbReference type="InterPro" id="IPR002934">
    <property type="entry name" value="Polymerase_NTP_transf_dom"/>
</dbReference>
<dbReference type="Pfam" id="PF01909">
    <property type="entry name" value="NTP_transf_2"/>
    <property type="match status" value="1"/>
</dbReference>